<organism evidence="3 4">
    <name type="scientific">Gluconobacter kanchanaburiensis NBRC 103587</name>
    <dbReference type="NCBI Taxonomy" id="1307948"/>
    <lineage>
        <taxon>Bacteria</taxon>
        <taxon>Pseudomonadati</taxon>
        <taxon>Pseudomonadota</taxon>
        <taxon>Alphaproteobacteria</taxon>
        <taxon>Acetobacterales</taxon>
        <taxon>Acetobacteraceae</taxon>
        <taxon>Gluconobacter</taxon>
    </lineage>
</organism>
<reference evidence="3 4" key="1">
    <citation type="submission" date="2019-07" db="EMBL/GenBank/DDBJ databases">
        <title>Whole genome shotgun sequence of Gluconobacter kanchanaburiensis NBRC 103587.</title>
        <authorList>
            <person name="Hosoyama A."/>
            <person name="Uohara A."/>
            <person name="Ohji S."/>
            <person name="Ichikawa N."/>
        </authorList>
    </citation>
    <scope>NUCLEOTIDE SEQUENCE [LARGE SCALE GENOMIC DNA]</scope>
    <source>
        <strain evidence="3 4">NBRC 103587</strain>
    </source>
</reference>
<dbReference type="PANTHER" id="PTHR41259:SF1">
    <property type="entry name" value="DOUBLE-STRAND BREAK REPAIR RAD50 ATPASE, PUTATIVE-RELATED"/>
    <property type="match status" value="1"/>
</dbReference>
<dbReference type="Proteomes" id="UP000321079">
    <property type="component" value="Unassembled WGS sequence"/>
</dbReference>
<dbReference type="RefSeq" id="WP_146859343.1">
    <property type="nucleotide sequence ID" value="NZ_BARK01000004.1"/>
</dbReference>
<accession>A0A511B534</accession>
<dbReference type="EMBL" id="BJVA01000003">
    <property type="protein sequence ID" value="GEK95560.1"/>
    <property type="molecule type" value="Genomic_DNA"/>
</dbReference>
<sequence length="1143" mass="128961">MRFERLDLLRYGGFQDTTLAFPKGERDLHVIYGPNEAGKSTTLCAIRDFLFGFPHHISGDWRTAASLLRVGACLEQDGTLLEGIRRRGRSQTLFAPDDETPLDDLTLKTWLGGLDAKDFEAAWALDHARLREGGEDMRRLKDDAGLQLLAAGLGLEGIGRLSSSLEDEASAEWKFRSSKSGLKQAQTRLTELQKSLRNQTTTARQLSIATKELSLSETGKATCDEDSARLGVRRRENSRLKMTAVPYQKLRETEEEISRLPDHGLSMQECDRISETLENLRHEKQALSILNGKLAAVLKDSGAFGERHPVLADQDDIRALLARSTLVERLNAASADRETRMTRDGIWLEQFWARHGYEKGQEPGNLPEVSALDDLTRRLDARALLHAQETELRARIQDAERALETFVAAGEEGATAPVEPPTPDRLRLFRLEIEDARSLGPIDDRIDTLEEAVSRHENLTAEAYGALAPWRPKTTDRRGDLREIALPDSAVLEEECRFWASLDDQRRMALEDAQAGEETAAKLMLERRRLEEEGHAVSREQLSAARQERDRLWQVMENHSESGTCLPAEMRAAFGILVHNADSLADRRHAHAEQSAQLAALVRQEEDLSLRIQDAHRRAQHAAAELDRRKADWEKTLETLGLPVLPPALVQAWITRRQGALSAEDALHAERTQLHAAKASRDEMRRRLEVFVKTFTSDRLAVQIRQASSLLEHDEALAKRHETLATDRLRLEKTLTQDRTRLSELDRSQAQWNKDWSVACQACHYPGRPERVDVQDMREARTIRGRLESESREQASDAQDIASFKAALTVFLERYEQRDATELDAFLKRELTREQERQTVLQQRAALEDDILQSGLRLSALEAQLAPLRVRLGAPQDEDLRQALSGAQHRATLCNRRDELRTQILQAGQGRPLDALLEEARTTDPQRLEQDFEALEAETATLDARRSEVNERLFKARAALSELETARGVHDTAEEIQETEAEIAERANRYVSLRLQQMMLSRLVEQERQKTHGPLLSRAGNLFSRLTLGRYCGLATEEESTGGIMLAGRRPGNTALVPVNAMSEGTRDQLYLALRLASVEQALERGIRLPFLADDLFITFDEERTAAGLDILSEISKKTQVLFFTHHGYILNQSKLSSQTIEL</sequence>
<feature type="coiled-coil region" evidence="1">
    <location>
        <begin position="932"/>
        <end position="996"/>
    </location>
</feature>
<dbReference type="Pfam" id="PF13514">
    <property type="entry name" value="AAA_27"/>
    <property type="match status" value="1"/>
</dbReference>
<evidence type="ECO:0000259" key="2">
    <source>
        <dbReference type="Pfam" id="PF13514"/>
    </source>
</evidence>
<dbReference type="OrthoDB" id="9764467at2"/>
<evidence type="ECO:0000256" key="1">
    <source>
        <dbReference type="SAM" id="Coils"/>
    </source>
</evidence>
<protein>
    <recommendedName>
        <fullName evidence="2">YhaN AAA domain-containing protein</fullName>
    </recommendedName>
</protein>
<evidence type="ECO:0000313" key="3">
    <source>
        <dbReference type="EMBL" id="GEK95560.1"/>
    </source>
</evidence>
<name>A0A511B534_9PROT</name>
<comment type="caution">
    <text evidence="3">The sequence shown here is derived from an EMBL/GenBank/DDBJ whole genome shotgun (WGS) entry which is preliminary data.</text>
</comment>
<gene>
    <name evidence="3" type="ORF">GKA01_07570</name>
</gene>
<feature type="domain" description="YhaN AAA" evidence="2">
    <location>
        <begin position="1"/>
        <end position="205"/>
    </location>
</feature>
<evidence type="ECO:0000313" key="4">
    <source>
        <dbReference type="Proteomes" id="UP000321079"/>
    </source>
</evidence>
<dbReference type="AlphaFoldDB" id="A0A511B534"/>
<proteinExistence type="predicted"/>
<dbReference type="PANTHER" id="PTHR41259">
    <property type="entry name" value="DOUBLE-STRAND BREAK REPAIR RAD50 ATPASE, PUTATIVE-RELATED"/>
    <property type="match status" value="1"/>
</dbReference>
<keyword evidence="1" id="KW-0175">Coiled coil</keyword>
<keyword evidence="4" id="KW-1185">Reference proteome</keyword>
<dbReference type="SUPFAM" id="SSF52540">
    <property type="entry name" value="P-loop containing nucleoside triphosphate hydrolases"/>
    <property type="match status" value="1"/>
</dbReference>
<dbReference type="InterPro" id="IPR027417">
    <property type="entry name" value="P-loop_NTPase"/>
</dbReference>
<dbReference type="InterPro" id="IPR038734">
    <property type="entry name" value="YhaN_AAA"/>
</dbReference>
<dbReference type="Gene3D" id="3.40.50.300">
    <property type="entry name" value="P-loop containing nucleotide triphosphate hydrolases"/>
    <property type="match status" value="2"/>
</dbReference>